<name>A0ABV5ZLG0_9BACT</name>
<evidence type="ECO:0000313" key="3">
    <source>
        <dbReference type="Proteomes" id="UP001589688"/>
    </source>
</evidence>
<dbReference type="RefSeq" id="WP_005845560.1">
    <property type="nucleotide sequence ID" value="NZ_JBHLZF010000002.1"/>
</dbReference>
<keyword evidence="3" id="KW-1185">Reference proteome</keyword>
<evidence type="ECO:0000256" key="1">
    <source>
        <dbReference type="SAM" id="MobiDB-lite"/>
    </source>
</evidence>
<sequence length="69" mass="7455">MKRRYIVPETTPIIVNAEPYLAAGSPNTMTTDKETGLTNTGEEAVPQYGGDGDGSDMGAKRWSTCSWDD</sequence>
<organism evidence="2 3">
    <name type="scientific">Hallella seregens ATCC 51272</name>
    <dbReference type="NCBI Taxonomy" id="1336250"/>
    <lineage>
        <taxon>Bacteria</taxon>
        <taxon>Pseudomonadati</taxon>
        <taxon>Bacteroidota</taxon>
        <taxon>Bacteroidia</taxon>
        <taxon>Bacteroidales</taxon>
        <taxon>Prevotellaceae</taxon>
        <taxon>Hallella</taxon>
    </lineage>
</organism>
<dbReference type="EMBL" id="JBHLZF010000002">
    <property type="protein sequence ID" value="MFB9898199.1"/>
    <property type="molecule type" value="Genomic_DNA"/>
</dbReference>
<proteinExistence type="predicted"/>
<feature type="region of interest" description="Disordered" evidence="1">
    <location>
        <begin position="23"/>
        <end position="69"/>
    </location>
</feature>
<feature type="compositionally biased region" description="Polar residues" evidence="1">
    <location>
        <begin position="25"/>
        <end position="41"/>
    </location>
</feature>
<evidence type="ECO:0000313" key="2">
    <source>
        <dbReference type="EMBL" id="MFB9898199.1"/>
    </source>
</evidence>
<reference evidence="2 3" key="1">
    <citation type="submission" date="2024-09" db="EMBL/GenBank/DDBJ databases">
        <authorList>
            <person name="Sun Q."/>
            <person name="Mori K."/>
        </authorList>
    </citation>
    <scope>NUCLEOTIDE SEQUENCE [LARGE SCALE GENOMIC DNA]</scope>
    <source>
        <strain evidence="2 3">ATCC 51272</strain>
    </source>
</reference>
<accession>A0ABV5ZLG0</accession>
<comment type="caution">
    <text evidence="2">The sequence shown here is derived from an EMBL/GenBank/DDBJ whole genome shotgun (WGS) entry which is preliminary data.</text>
</comment>
<protein>
    <submittedName>
        <fullName evidence="2">Cytochrome C oxidase subunit III</fullName>
    </submittedName>
</protein>
<dbReference type="Proteomes" id="UP001589688">
    <property type="component" value="Unassembled WGS sequence"/>
</dbReference>
<gene>
    <name evidence="2" type="ORF">ACFFK8_10470</name>
</gene>